<dbReference type="RefSeq" id="WP_173132654.1">
    <property type="nucleotide sequence ID" value="NZ_JABRWJ010000012.1"/>
</dbReference>
<protein>
    <submittedName>
        <fullName evidence="2">Toll/interleukin-1 receptor domain-containing protein</fullName>
    </submittedName>
</protein>
<dbReference type="Proteomes" id="UP000737171">
    <property type="component" value="Unassembled WGS sequence"/>
</dbReference>
<accession>A0ABX2ES06</accession>
<dbReference type="Gene3D" id="3.40.50.10140">
    <property type="entry name" value="Toll/interleukin-1 receptor homology (TIR) domain"/>
    <property type="match status" value="1"/>
</dbReference>
<proteinExistence type="predicted"/>
<evidence type="ECO:0000259" key="1">
    <source>
        <dbReference type="Pfam" id="PF13676"/>
    </source>
</evidence>
<feature type="domain" description="TIR" evidence="1">
    <location>
        <begin position="3"/>
        <end position="114"/>
    </location>
</feature>
<dbReference type="InterPro" id="IPR000157">
    <property type="entry name" value="TIR_dom"/>
</dbReference>
<keyword evidence="2" id="KW-0675">Receptor</keyword>
<evidence type="ECO:0000313" key="2">
    <source>
        <dbReference type="EMBL" id="NRF71446.1"/>
    </source>
</evidence>
<dbReference type="Pfam" id="PF13676">
    <property type="entry name" value="TIR_2"/>
    <property type="match status" value="1"/>
</dbReference>
<evidence type="ECO:0000313" key="3">
    <source>
        <dbReference type="Proteomes" id="UP000737171"/>
    </source>
</evidence>
<reference evidence="2 3" key="1">
    <citation type="submission" date="2020-05" db="EMBL/GenBank/DDBJ databases">
        <title>Aquincola sp. isolate from soil.</title>
        <authorList>
            <person name="Han J."/>
            <person name="Kim D.-U."/>
        </authorList>
    </citation>
    <scope>NUCLEOTIDE SEQUENCE [LARGE SCALE GENOMIC DNA]</scope>
    <source>
        <strain evidence="2 3">S2</strain>
    </source>
</reference>
<keyword evidence="3" id="KW-1185">Reference proteome</keyword>
<organism evidence="2 3">
    <name type="scientific">Pseudaquabacterium terrae</name>
    <dbReference type="NCBI Taxonomy" id="2732868"/>
    <lineage>
        <taxon>Bacteria</taxon>
        <taxon>Pseudomonadati</taxon>
        <taxon>Pseudomonadota</taxon>
        <taxon>Betaproteobacteria</taxon>
        <taxon>Burkholderiales</taxon>
        <taxon>Sphaerotilaceae</taxon>
        <taxon>Pseudaquabacterium</taxon>
    </lineage>
</organism>
<dbReference type="InterPro" id="IPR035897">
    <property type="entry name" value="Toll_tir_struct_dom_sf"/>
</dbReference>
<sequence>MKVFVSWSGELAQDIAGALSVWLKRVNQRVDCFFSPEHIHSGRRWSTTVASELESCSFGILCLTRQNMRSPWIHFEAGALSKSVEEGRVCPIVFDGDTSDIEGPLSQFQAITFGASGVKKLVKDINGAMEKESLPETFLWSEFEDRWPSLERDIQRILATHRSSVGGAHEPTARELLVEIHSAVVGVSNGMASRSRTGLHLGEAIALSSCLEALGEIENALRSRNDADLLLVLRRLYAPLRSLFDGVEITGQSAAGIEATFNRLDQLLAGAP</sequence>
<dbReference type="SUPFAM" id="SSF52200">
    <property type="entry name" value="Toll/Interleukin receptor TIR domain"/>
    <property type="match status" value="1"/>
</dbReference>
<comment type="caution">
    <text evidence="2">The sequence shown here is derived from an EMBL/GenBank/DDBJ whole genome shotgun (WGS) entry which is preliminary data.</text>
</comment>
<dbReference type="EMBL" id="JABRWJ010000012">
    <property type="protein sequence ID" value="NRF71446.1"/>
    <property type="molecule type" value="Genomic_DNA"/>
</dbReference>
<name>A0ABX2ES06_9BURK</name>
<gene>
    <name evidence="2" type="ORF">HLB44_31115</name>
</gene>